<protein>
    <submittedName>
        <fullName evidence="3">Membrane-associated enzyme, PAP2 (Acid phosphatase) superfamily</fullName>
    </submittedName>
</protein>
<dbReference type="EMBL" id="FUZV01000001">
    <property type="protein sequence ID" value="SKC63789.1"/>
    <property type="molecule type" value="Genomic_DNA"/>
</dbReference>
<dbReference type="Pfam" id="PF01569">
    <property type="entry name" value="PAP2"/>
    <property type="match status" value="1"/>
</dbReference>
<evidence type="ECO:0000256" key="1">
    <source>
        <dbReference type="SAM" id="Phobius"/>
    </source>
</evidence>
<feature type="transmembrane region" description="Helical" evidence="1">
    <location>
        <begin position="26"/>
        <end position="45"/>
    </location>
</feature>
<dbReference type="InterPro" id="IPR000326">
    <property type="entry name" value="PAP2/HPO"/>
</dbReference>
<keyword evidence="1" id="KW-1133">Transmembrane helix</keyword>
<dbReference type="Proteomes" id="UP000190341">
    <property type="component" value="Unassembled WGS sequence"/>
</dbReference>
<organism evidence="3 4">
    <name type="scientific">Pseudoxanthomonas indica</name>
    <dbReference type="NCBI Taxonomy" id="428993"/>
    <lineage>
        <taxon>Bacteria</taxon>
        <taxon>Pseudomonadati</taxon>
        <taxon>Pseudomonadota</taxon>
        <taxon>Gammaproteobacteria</taxon>
        <taxon>Lysobacterales</taxon>
        <taxon>Lysobacteraceae</taxon>
        <taxon>Pseudoxanthomonas</taxon>
    </lineage>
</organism>
<evidence type="ECO:0000259" key="2">
    <source>
        <dbReference type="Pfam" id="PF01569"/>
    </source>
</evidence>
<gene>
    <name evidence="3" type="ORF">SAMN06296058_1757</name>
</gene>
<feature type="transmembrane region" description="Helical" evidence="1">
    <location>
        <begin position="224"/>
        <end position="241"/>
    </location>
</feature>
<feature type="transmembrane region" description="Helical" evidence="1">
    <location>
        <begin position="87"/>
        <end position="106"/>
    </location>
</feature>
<dbReference type="SUPFAM" id="SSF48317">
    <property type="entry name" value="Acid phosphatase/Vanadium-dependent haloperoxidase"/>
    <property type="match status" value="1"/>
</dbReference>
<feature type="transmembrane region" description="Helical" evidence="1">
    <location>
        <begin position="162"/>
        <end position="186"/>
    </location>
</feature>
<sequence length="266" mass="29345">MSLLAHVSLPADVRPSRPPSQPPVSFLLRHLGVPGLGLVVIFFILSPMHGDFWWADHIYAWGGHAWAWQHSWLTQSLLHEGGRKLSALAWLVVAGLGLSSWLRSAWSPWRRPLLYLLLATAATTLLVGALKRFTDMDCPWDLLRYGGARPFVSLWQLRPDSLPAAACFPAGHAGGGYSWVALYFFFRATRPEWRWRGLGVGLGLGLLFGMAQQWRGAHFASHDVATLAIAWFVSSGLFVALRVTDRVPVSEVTSSASLPQLAEAQS</sequence>
<keyword evidence="1" id="KW-0812">Transmembrane</keyword>
<accession>A0A1T5KK15</accession>
<dbReference type="OrthoDB" id="7348799at2"/>
<keyword evidence="1" id="KW-0472">Membrane</keyword>
<keyword evidence="4" id="KW-1185">Reference proteome</keyword>
<dbReference type="AlphaFoldDB" id="A0A1T5KK15"/>
<dbReference type="STRING" id="428993.SAMN06296058_1757"/>
<feature type="transmembrane region" description="Helical" evidence="1">
    <location>
        <begin position="113"/>
        <end position="130"/>
    </location>
</feature>
<name>A0A1T5KK15_9GAMM</name>
<evidence type="ECO:0000313" key="4">
    <source>
        <dbReference type="Proteomes" id="UP000190341"/>
    </source>
</evidence>
<evidence type="ECO:0000313" key="3">
    <source>
        <dbReference type="EMBL" id="SKC63789.1"/>
    </source>
</evidence>
<proteinExistence type="predicted"/>
<dbReference type="CDD" id="cd03396">
    <property type="entry name" value="PAP2_like_6"/>
    <property type="match status" value="1"/>
</dbReference>
<feature type="transmembrane region" description="Helical" evidence="1">
    <location>
        <begin position="193"/>
        <end position="212"/>
    </location>
</feature>
<dbReference type="InterPro" id="IPR036938">
    <property type="entry name" value="PAP2/HPO_sf"/>
</dbReference>
<reference evidence="3 4" key="1">
    <citation type="submission" date="2017-02" db="EMBL/GenBank/DDBJ databases">
        <authorList>
            <person name="Peterson S.W."/>
        </authorList>
    </citation>
    <scope>NUCLEOTIDE SEQUENCE [LARGE SCALE GENOMIC DNA]</scope>
    <source>
        <strain evidence="3 4">P15</strain>
    </source>
</reference>
<feature type="domain" description="Phosphatidic acid phosphatase type 2/haloperoxidase" evidence="2">
    <location>
        <begin position="113"/>
        <end position="238"/>
    </location>
</feature>